<dbReference type="InterPro" id="IPR054654">
    <property type="entry name" value="EpsI_type_V_pred"/>
</dbReference>
<dbReference type="Pfam" id="PF11984">
    <property type="entry name" value="DUF3485"/>
    <property type="match status" value="1"/>
</dbReference>
<organism evidence="2 3">
    <name type="scientific">Parasphingorhabdus litoris</name>
    <dbReference type="NCBI Taxonomy" id="394733"/>
    <lineage>
        <taxon>Bacteria</taxon>
        <taxon>Pseudomonadati</taxon>
        <taxon>Pseudomonadota</taxon>
        <taxon>Alphaproteobacteria</taxon>
        <taxon>Sphingomonadales</taxon>
        <taxon>Sphingomonadaceae</taxon>
        <taxon>Parasphingorhabdus</taxon>
    </lineage>
</organism>
<dbReference type="NCBIfam" id="NF045608">
    <property type="entry name" value="EpsI_type_V"/>
    <property type="match status" value="1"/>
</dbReference>
<feature type="domain" description="Methanolan biosynthesis EpsI" evidence="1">
    <location>
        <begin position="28"/>
        <end position="231"/>
    </location>
</feature>
<evidence type="ECO:0000259" key="1">
    <source>
        <dbReference type="Pfam" id="PF11984"/>
    </source>
</evidence>
<sequence length="245" mass="26648">MTVDASTNDENQDEGVLNSPLVNRRHLILGGAFCLAAGLAYARTPQVVFPVIKKDDFEKLIPKSIGSWKFETSSGVVLPPPDALSDRLYDNLVTRVYSASEDPAIMFLTAYSNTQDGVLQVHRPEICYPAGGYELTPTRPIAIENGLGGSIPANVFTATGRDRTEHVLYWTRVGNEFPLTWAQQRLAVVKANLKGVIPDGVLVRASMIAPTVDDAMPHLTKFAAELNRTMNKQGRALLSGIKANA</sequence>
<evidence type="ECO:0000313" key="2">
    <source>
        <dbReference type="EMBL" id="GAA0482166.1"/>
    </source>
</evidence>
<proteinExistence type="predicted"/>
<keyword evidence="3" id="KW-1185">Reference proteome</keyword>
<dbReference type="InterPro" id="IPR014263">
    <property type="entry name" value="Methanolan_biosynth_EpsI"/>
</dbReference>
<reference evidence="2 3" key="1">
    <citation type="journal article" date="2019" name="Int. J. Syst. Evol. Microbiol.">
        <title>The Global Catalogue of Microorganisms (GCM) 10K type strain sequencing project: providing services to taxonomists for standard genome sequencing and annotation.</title>
        <authorList>
            <consortium name="The Broad Institute Genomics Platform"/>
            <consortium name="The Broad Institute Genome Sequencing Center for Infectious Disease"/>
            <person name="Wu L."/>
            <person name="Ma J."/>
        </authorList>
    </citation>
    <scope>NUCLEOTIDE SEQUENCE [LARGE SCALE GENOMIC DNA]</scope>
    <source>
        <strain evidence="2 3">JCM 14162</strain>
    </source>
</reference>
<name>A0ABN1AR61_9SPHN</name>
<comment type="caution">
    <text evidence="2">The sequence shown here is derived from an EMBL/GenBank/DDBJ whole genome shotgun (WGS) entry which is preliminary data.</text>
</comment>
<dbReference type="EMBL" id="BAAAEM010000003">
    <property type="protein sequence ID" value="GAA0482166.1"/>
    <property type="molecule type" value="Genomic_DNA"/>
</dbReference>
<protein>
    <recommendedName>
        <fullName evidence="1">Methanolan biosynthesis EpsI domain-containing protein</fullName>
    </recommendedName>
</protein>
<accession>A0ABN1AR61</accession>
<evidence type="ECO:0000313" key="3">
    <source>
        <dbReference type="Proteomes" id="UP001500713"/>
    </source>
</evidence>
<dbReference type="Proteomes" id="UP001500713">
    <property type="component" value="Unassembled WGS sequence"/>
</dbReference>
<gene>
    <name evidence="2" type="ORF">GCM10009096_25610</name>
</gene>
<dbReference type="RefSeq" id="WP_229953399.1">
    <property type="nucleotide sequence ID" value="NZ_BAAAEM010000003.1"/>
</dbReference>
<dbReference type="NCBIfam" id="TIGR02914">
    <property type="entry name" value="EpsI_fam"/>
    <property type="match status" value="1"/>
</dbReference>